<accession>A0A450YGL1</accession>
<dbReference type="PANTHER" id="PTHR10887:SF495">
    <property type="entry name" value="HELICASE SENATAXIN ISOFORM X1-RELATED"/>
    <property type="match status" value="1"/>
</dbReference>
<dbReference type="PANTHER" id="PTHR10887">
    <property type="entry name" value="DNA2/NAM7 HELICASE FAMILY"/>
    <property type="match status" value="1"/>
</dbReference>
<dbReference type="Pfam" id="PF13086">
    <property type="entry name" value="AAA_11"/>
    <property type="match status" value="1"/>
</dbReference>
<evidence type="ECO:0000313" key="3">
    <source>
        <dbReference type="EMBL" id="VFK40712.1"/>
    </source>
</evidence>
<organism evidence="3">
    <name type="scientific">Candidatus Kentrum sp. SD</name>
    <dbReference type="NCBI Taxonomy" id="2126332"/>
    <lineage>
        <taxon>Bacteria</taxon>
        <taxon>Pseudomonadati</taxon>
        <taxon>Pseudomonadota</taxon>
        <taxon>Gammaproteobacteria</taxon>
        <taxon>Candidatus Kentrum</taxon>
    </lineage>
</organism>
<dbReference type="AlphaFoldDB" id="A0A450YGL1"/>
<proteinExistence type="predicted"/>
<dbReference type="EMBL" id="CAADFU010000035">
    <property type="protein sequence ID" value="VFK44260.1"/>
    <property type="molecule type" value="Genomic_DNA"/>
</dbReference>
<name>A0A450YGL1_9GAMM</name>
<evidence type="ECO:0000256" key="1">
    <source>
        <dbReference type="SAM" id="MobiDB-lite"/>
    </source>
</evidence>
<reference evidence="3" key="1">
    <citation type="submission" date="2019-02" db="EMBL/GenBank/DDBJ databases">
        <authorList>
            <person name="Gruber-Vodicka R. H."/>
            <person name="Seah K. B. B."/>
        </authorList>
    </citation>
    <scope>NUCLEOTIDE SEQUENCE</scope>
    <source>
        <strain evidence="4">BECK_S1320</strain>
        <strain evidence="3">BECK_S1321</strain>
    </source>
</reference>
<dbReference type="InterPro" id="IPR027417">
    <property type="entry name" value="P-loop_NTPase"/>
</dbReference>
<dbReference type="Gene3D" id="3.40.50.300">
    <property type="entry name" value="P-loop containing nucleotide triphosphate hydrolases"/>
    <property type="match status" value="1"/>
</dbReference>
<evidence type="ECO:0000259" key="2">
    <source>
        <dbReference type="Pfam" id="PF13086"/>
    </source>
</evidence>
<feature type="region of interest" description="Disordered" evidence="1">
    <location>
        <begin position="415"/>
        <end position="435"/>
    </location>
</feature>
<dbReference type="InterPro" id="IPR045055">
    <property type="entry name" value="DNA2/NAM7-like"/>
</dbReference>
<evidence type="ECO:0000313" key="4">
    <source>
        <dbReference type="EMBL" id="VFK44260.1"/>
    </source>
</evidence>
<protein>
    <submittedName>
        <fullName evidence="3">AAA domain-containing protein</fullName>
    </submittedName>
</protein>
<gene>
    <name evidence="4" type="ORF">BECKSD772E_GA0070983_103526</name>
    <name evidence="3" type="ORF">BECKSD772F_GA0070984_106715</name>
</gene>
<dbReference type="GO" id="GO:0004386">
    <property type="term" value="F:helicase activity"/>
    <property type="evidence" value="ECO:0007669"/>
    <property type="project" value="InterPro"/>
</dbReference>
<feature type="domain" description="DNA2/NAM7 helicase helicase" evidence="2">
    <location>
        <begin position="233"/>
        <end position="340"/>
    </location>
</feature>
<sequence>MTGIEIFPVYPDGQLPKEVDEFPPWTEILDTVEQLSIRGRSRPGFSSGIWRHDVEDALGWLLQLHRCRAETHLYPVKTNPIGSNRYELLYEGMRHKRYLQGNALRNQLAGRNRPSMRDFFSEAAAQTGRLMLLPDNRGQPGSEWGVEVDLTNEETAGDRIVIERLHKTDIIPRFAWLQPTEDVGVFWQLKQQEDACHEPMGMQALVAQLGDPVSVAGLRNEWGAVDEKIEGSARTVIPKMLNSWPLFALQGPPGTGKTTLAAEAIRLMLDEEPHQRILISAQSHYALDNLAERVLETLDKHKNKDFEALRIASNRTSAKVDLSVDKYSIEKLTSRRIGDVEEHCKRSRKNGGLRDELRGIVQEWGDTVGDCGMELRSRLRRASNLVFCTTGAATENYLGSVTSRFLRLGDHRGGRQGLAHGTGHAPDLGGATAGP</sequence>
<dbReference type="EMBL" id="CAADFR010000067">
    <property type="protein sequence ID" value="VFK40712.1"/>
    <property type="molecule type" value="Genomic_DNA"/>
</dbReference>
<dbReference type="InterPro" id="IPR041677">
    <property type="entry name" value="DNA2/NAM7_AAA_11"/>
</dbReference>
<dbReference type="SUPFAM" id="SSF52540">
    <property type="entry name" value="P-loop containing nucleoside triphosphate hydrolases"/>
    <property type="match status" value="1"/>
</dbReference>